<organism evidence="4 5">
    <name type="scientific">Bacteroides nordii CL02T12C05</name>
    <dbReference type="NCBI Taxonomy" id="997884"/>
    <lineage>
        <taxon>Bacteria</taxon>
        <taxon>Pseudomonadati</taxon>
        <taxon>Bacteroidota</taxon>
        <taxon>Bacteroidia</taxon>
        <taxon>Bacteroidales</taxon>
        <taxon>Bacteroidaceae</taxon>
        <taxon>Bacteroides</taxon>
    </lineage>
</organism>
<dbReference type="SUPFAM" id="SSF56436">
    <property type="entry name" value="C-type lectin-like"/>
    <property type="match status" value="1"/>
</dbReference>
<dbReference type="PATRIC" id="fig|997884.3.peg.1138"/>
<evidence type="ECO:0000256" key="1">
    <source>
        <dbReference type="SAM" id="MobiDB-lite"/>
    </source>
</evidence>
<dbReference type="EMBL" id="AGXS01000015">
    <property type="protein sequence ID" value="EIY51574.1"/>
    <property type="molecule type" value="Genomic_DNA"/>
</dbReference>
<dbReference type="InterPro" id="IPR024361">
    <property type="entry name" value="BACON"/>
</dbReference>
<dbReference type="Pfam" id="PF03781">
    <property type="entry name" value="FGE-sulfatase"/>
    <property type="match status" value="1"/>
</dbReference>
<dbReference type="eggNOG" id="COG1262">
    <property type="taxonomic scope" value="Bacteria"/>
</dbReference>
<keyword evidence="5" id="KW-1185">Reference proteome</keyword>
<dbReference type="SUPFAM" id="SSF49452">
    <property type="entry name" value="Starch-binding domain-like"/>
    <property type="match status" value="1"/>
</dbReference>
<dbReference type="Gene3D" id="3.90.1580.10">
    <property type="entry name" value="paralog of FGE (formylglycine-generating enzyme)"/>
    <property type="match status" value="1"/>
</dbReference>
<reference evidence="4 5" key="1">
    <citation type="submission" date="2012-02" db="EMBL/GenBank/DDBJ databases">
        <title>The Genome Sequence of Bacteroides nordii CL02T12C05.</title>
        <authorList>
            <consortium name="The Broad Institute Genome Sequencing Platform"/>
            <person name="Earl A."/>
            <person name="Ward D."/>
            <person name="Feldgarden M."/>
            <person name="Gevers D."/>
            <person name="Zitomersky N.L."/>
            <person name="Coyne M.J."/>
            <person name="Comstock L.E."/>
            <person name="Young S.K."/>
            <person name="Zeng Q."/>
            <person name="Gargeya S."/>
            <person name="Fitzgerald M."/>
            <person name="Haas B."/>
            <person name="Abouelleil A."/>
            <person name="Alvarado L."/>
            <person name="Arachchi H.M."/>
            <person name="Berlin A."/>
            <person name="Chapman S.B."/>
            <person name="Gearin G."/>
            <person name="Goldberg J."/>
            <person name="Griggs A."/>
            <person name="Gujja S."/>
            <person name="Hansen M."/>
            <person name="Heiman D."/>
            <person name="Howarth C."/>
            <person name="Larimer J."/>
            <person name="Lui A."/>
            <person name="MacDonald P.J.P."/>
            <person name="McCowen C."/>
            <person name="Montmayeur A."/>
            <person name="Murphy C."/>
            <person name="Neiman D."/>
            <person name="Pearson M."/>
            <person name="Priest M."/>
            <person name="Roberts A."/>
            <person name="Saif S."/>
            <person name="Shea T."/>
            <person name="Sisk P."/>
            <person name="Stolte C."/>
            <person name="Sykes S."/>
            <person name="Wortman J."/>
            <person name="Nusbaum C."/>
            <person name="Birren B."/>
        </authorList>
    </citation>
    <scope>NUCLEOTIDE SEQUENCE [LARGE SCALE GENOMIC DNA]</scope>
    <source>
        <strain evidence="4 5">CL02T12C05</strain>
    </source>
</reference>
<dbReference type="HOGENOM" id="CLU_290473_0_0_10"/>
<dbReference type="SMART" id="SM00060">
    <property type="entry name" value="FN3"/>
    <property type="match status" value="5"/>
</dbReference>
<evidence type="ECO:0000259" key="3">
    <source>
        <dbReference type="PROSITE" id="PS50853"/>
    </source>
</evidence>
<name>I9GWS4_9BACE</name>
<proteinExistence type="predicted"/>
<protein>
    <recommendedName>
        <fullName evidence="3">Fibronectin type-III domain-containing protein</fullName>
    </recommendedName>
</protein>
<dbReference type="SUPFAM" id="SSF49265">
    <property type="entry name" value="Fibronectin type III"/>
    <property type="match status" value="3"/>
</dbReference>
<feature type="region of interest" description="Disordered" evidence="1">
    <location>
        <begin position="41"/>
        <end position="62"/>
    </location>
</feature>
<dbReference type="InterPro" id="IPR016187">
    <property type="entry name" value="CTDL_fold"/>
</dbReference>
<comment type="caution">
    <text evidence="4">The sequence shown here is derived from an EMBL/GenBank/DDBJ whole genome shotgun (WGS) entry which is preliminary data.</text>
</comment>
<sequence>MMKAILRAVVVLILLVAIGSCTKDVIDTTGDLVGIVSDSQTGEPLSGASVSLTPLGKTSSTGSDGRFEFNAIEAGLYKIQVNKDDYQSNTKEVTVMAAETTQADIQLKPLSPVLTVSPGSLDFGPSATTLTLNITNSGQSTLKWQISEDAQWLSCLPTSGNTTVTEQSSVVVSVDRTELSRGNYSQTIAITSNGGSAVVKVTMSVAGIAVSLSPEELDFGSITSSMQLTLTNTGTGTISYSLTPSNEWIVPDKTKGIFTYSEVVTVVVNRSVLSTGDYTGELSLKVGDQSVSVPVKMNIPSKTKPTVSFISIDNPTFNSAQLKGAVVSIGSAKVTRHGFCWSTEQEPTVDLPGICNLGDCIVPKDFTYNLTGLEANTAYYVRAYAENAEGVSYSNEMRLNTSGTPSKPTVETGSASDIRTEQAGFSGNIINLGNVPSLIQYGHVWSTSANPTIDLSTKTQLGKTQSTGAFNSTLTNLSANTTYHVRAYATNEIGTSYGDEVTFVTKLGDLSLTTAQVTSITHQAATSGGTITALGGNTVTERGVCWSTSSNPTISGYKAVSSDNGNTFACRMEGLSPKTVYYVRAYANTSGGTVYYGNNVTFTTTHEITLPALSTVTASEIGVSKVSLACSVTDNGDGKVSDCGFCYGLSANPTINDNKVSYGASNSAFGRTVTGLSENTLYHVRAYATNEAGTAYSSDMTFTTLEVTAPAVSGITFGTISNTSAAFTATVTSLGNGTLADAGFCYSTSSFPTVSDKKLSCGKATSLAKTAIGLIPETKYYVRAYAINEKGTTYGAENSFTTTKTEVNPYTTLTVETSYGSTTLDMAKVTGGTFDMGAQSTSSSSTNYDVNANADEKPVHKVTVSTFYMSKTPVTQYLWYVVTGGYPNISSTYGRGDTYPVYNITYDQCLAFINKLNSLTGKRFRMPTEAEWEFAARGGNNSEGTRWSGNTSCGSVGWFSGNSGAKTHPVAEKTPNELNIYDMSGNVWEWCSDWYANYSSASQTNPTGAASGSNRVIRGGSYSDTANDCRVSMRSFIASSNSMSTLGVRLVME</sequence>
<evidence type="ECO:0000256" key="2">
    <source>
        <dbReference type="SAM" id="SignalP"/>
    </source>
</evidence>
<dbReference type="RefSeq" id="WP_007484079.1">
    <property type="nucleotide sequence ID" value="NZ_JH724314.1"/>
</dbReference>
<dbReference type="Gene3D" id="2.60.40.1120">
    <property type="entry name" value="Carboxypeptidase-like, regulatory domain"/>
    <property type="match status" value="1"/>
</dbReference>
<keyword evidence="2" id="KW-0732">Signal</keyword>
<dbReference type="STRING" id="997884.HMPREF1068_01121"/>
<feature type="signal peptide" evidence="2">
    <location>
        <begin position="1"/>
        <end position="22"/>
    </location>
</feature>
<dbReference type="Proteomes" id="UP000003089">
    <property type="component" value="Unassembled WGS sequence"/>
</dbReference>
<dbReference type="InterPro" id="IPR005532">
    <property type="entry name" value="SUMF_dom"/>
</dbReference>
<dbReference type="PROSITE" id="PS51257">
    <property type="entry name" value="PROKAR_LIPOPROTEIN"/>
    <property type="match status" value="1"/>
</dbReference>
<gene>
    <name evidence="4" type="ORF">HMPREF1068_01121</name>
</gene>
<dbReference type="InterPro" id="IPR013783">
    <property type="entry name" value="Ig-like_fold"/>
</dbReference>
<evidence type="ECO:0000313" key="4">
    <source>
        <dbReference type="EMBL" id="EIY51574.1"/>
    </source>
</evidence>
<dbReference type="Pfam" id="PF19190">
    <property type="entry name" value="BACON_2"/>
    <property type="match status" value="2"/>
</dbReference>
<dbReference type="GO" id="GO:0030246">
    <property type="term" value="F:carbohydrate binding"/>
    <property type="evidence" value="ECO:0007669"/>
    <property type="project" value="InterPro"/>
</dbReference>
<dbReference type="AlphaFoldDB" id="I9GWS4"/>
<dbReference type="Pfam" id="PF13620">
    <property type="entry name" value="CarboxypepD_reg"/>
    <property type="match status" value="1"/>
</dbReference>
<dbReference type="InterPro" id="IPR042095">
    <property type="entry name" value="SUMF_sf"/>
</dbReference>
<dbReference type="InterPro" id="IPR003961">
    <property type="entry name" value="FN3_dom"/>
</dbReference>
<dbReference type="Gene3D" id="2.60.40.10">
    <property type="entry name" value="Immunoglobulins"/>
    <property type="match status" value="4"/>
</dbReference>
<dbReference type="GO" id="GO:0120147">
    <property type="term" value="F:formylglycine-generating oxidase activity"/>
    <property type="evidence" value="ECO:0007669"/>
    <property type="project" value="TreeGrafter"/>
</dbReference>
<evidence type="ECO:0000313" key="5">
    <source>
        <dbReference type="Proteomes" id="UP000003089"/>
    </source>
</evidence>
<dbReference type="PANTHER" id="PTHR23150:SF19">
    <property type="entry name" value="FORMYLGLYCINE-GENERATING ENZYME"/>
    <property type="match status" value="1"/>
</dbReference>
<dbReference type="InterPro" id="IPR013784">
    <property type="entry name" value="Carb-bd-like_fold"/>
</dbReference>
<feature type="domain" description="Fibronectin type-III" evidence="3">
    <location>
        <begin position="612"/>
        <end position="707"/>
    </location>
</feature>
<accession>I9GWS4</accession>
<dbReference type="PANTHER" id="PTHR23150">
    <property type="entry name" value="SULFATASE MODIFYING FACTOR 1, 2"/>
    <property type="match status" value="1"/>
</dbReference>
<dbReference type="InterPro" id="IPR036116">
    <property type="entry name" value="FN3_sf"/>
</dbReference>
<dbReference type="InterPro" id="IPR051043">
    <property type="entry name" value="Sulfatase_Mod_Factor_Kinase"/>
</dbReference>
<dbReference type="eggNOG" id="COG3656">
    <property type="taxonomic scope" value="Bacteria"/>
</dbReference>
<dbReference type="PROSITE" id="PS50853">
    <property type="entry name" value="FN3"/>
    <property type="match status" value="1"/>
</dbReference>
<feature type="chain" id="PRO_5003720594" description="Fibronectin type-III domain-containing protein" evidence="2">
    <location>
        <begin position="23"/>
        <end position="1053"/>
    </location>
</feature>